<organism evidence="1 2">
    <name type="scientific">Bacteroides cellulosilyticus</name>
    <dbReference type="NCBI Taxonomy" id="246787"/>
    <lineage>
        <taxon>Bacteria</taxon>
        <taxon>Pseudomonadati</taxon>
        <taxon>Bacteroidota</taxon>
        <taxon>Bacteroidia</taxon>
        <taxon>Bacteroidales</taxon>
        <taxon>Bacteroidaceae</taxon>
        <taxon>Bacteroides</taxon>
    </lineage>
</organism>
<accession>A0AAW6M8J3</accession>
<reference evidence="1" key="1">
    <citation type="submission" date="2023-03" db="EMBL/GenBank/DDBJ databases">
        <title>DFI Biobank Strains.</title>
        <authorList>
            <person name="Mostad J."/>
            <person name="Paddock L."/>
            <person name="Medina S."/>
            <person name="Waligurski E."/>
            <person name="Barat B."/>
            <person name="Smith R."/>
            <person name="Burgo V."/>
            <person name="Metcalfe C."/>
            <person name="Woodson C."/>
            <person name="Sundararajan A."/>
            <person name="Ramaswamy R."/>
            <person name="Lin H."/>
            <person name="Pamer E.G."/>
        </authorList>
    </citation>
    <scope>NUCLEOTIDE SEQUENCE</scope>
    <source>
        <strain evidence="1">DFI.9.5</strain>
    </source>
</reference>
<gene>
    <name evidence="1" type="ORF">PZH42_26625</name>
</gene>
<sequence length="68" mass="7639">MVNHEDLMRLVTLEVNGKSLSRIDVDTVDFTFEGKHPWSVLLPVIKIELHSPHDGIEKAEIGSNFIIG</sequence>
<protein>
    <submittedName>
        <fullName evidence="1">Uncharacterized protein</fullName>
    </submittedName>
</protein>
<comment type="caution">
    <text evidence="1">The sequence shown here is derived from an EMBL/GenBank/DDBJ whole genome shotgun (WGS) entry which is preliminary data.</text>
</comment>
<dbReference type="EMBL" id="JARFID010000113">
    <property type="protein sequence ID" value="MDE8697661.1"/>
    <property type="molecule type" value="Genomic_DNA"/>
</dbReference>
<evidence type="ECO:0000313" key="2">
    <source>
        <dbReference type="Proteomes" id="UP001221924"/>
    </source>
</evidence>
<name>A0AAW6M8J3_9BACE</name>
<dbReference type="RefSeq" id="WP_275202824.1">
    <property type="nucleotide sequence ID" value="NZ_JARFID010000113.1"/>
</dbReference>
<evidence type="ECO:0000313" key="1">
    <source>
        <dbReference type="EMBL" id="MDE8697661.1"/>
    </source>
</evidence>
<dbReference type="AlphaFoldDB" id="A0AAW6M8J3"/>
<dbReference type="Proteomes" id="UP001221924">
    <property type="component" value="Unassembled WGS sequence"/>
</dbReference>
<proteinExistence type="predicted"/>